<evidence type="ECO:0000256" key="1">
    <source>
        <dbReference type="ARBA" id="ARBA00004251"/>
    </source>
</evidence>
<dbReference type="InterPro" id="IPR013210">
    <property type="entry name" value="LRR_N_plant-typ"/>
</dbReference>
<keyword evidence="19" id="KW-0325">Glycoprotein</keyword>
<dbReference type="OrthoDB" id="676979at2759"/>
<evidence type="ECO:0000256" key="27">
    <source>
        <dbReference type="SAM" id="SignalP"/>
    </source>
</evidence>
<evidence type="ECO:0000256" key="4">
    <source>
        <dbReference type="ARBA" id="ARBA00012513"/>
    </source>
</evidence>
<dbReference type="Pfam" id="PF00560">
    <property type="entry name" value="LRR_1"/>
    <property type="match status" value="11"/>
</dbReference>
<dbReference type="FunFam" id="3.80.10.10:FF:001158">
    <property type="entry name" value="Leucine-rich repeat protein kinase family protein"/>
    <property type="match status" value="1"/>
</dbReference>
<evidence type="ECO:0000256" key="22">
    <source>
        <dbReference type="ARBA" id="ARBA00054320"/>
    </source>
</evidence>
<dbReference type="FunFam" id="3.80.10.10:FF:000288">
    <property type="entry name" value="LRR receptor-like serine/threonine-protein kinase EFR"/>
    <property type="match status" value="1"/>
</dbReference>
<organism evidence="29 30">
    <name type="scientific">Panicum virgatum</name>
    <name type="common">Blackwell switchgrass</name>
    <dbReference type="NCBI Taxonomy" id="38727"/>
    <lineage>
        <taxon>Eukaryota</taxon>
        <taxon>Viridiplantae</taxon>
        <taxon>Streptophyta</taxon>
        <taxon>Embryophyta</taxon>
        <taxon>Tracheophyta</taxon>
        <taxon>Spermatophyta</taxon>
        <taxon>Magnoliopsida</taxon>
        <taxon>Liliopsida</taxon>
        <taxon>Poales</taxon>
        <taxon>Poaceae</taxon>
        <taxon>PACMAD clade</taxon>
        <taxon>Panicoideae</taxon>
        <taxon>Panicodae</taxon>
        <taxon>Paniceae</taxon>
        <taxon>Panicinae</taxon>
        <taxon>Panicum</taxon>
        <taxon>Panicum sect. Hiantes</taxon>
    </lineage>
</organism>
<evidence type="ECO:0000256" key="13">
    <source>
        <dbReference type="ARBA" id="ARBA00022741"/>
    </source>
</evidence>
<dbReference type="SMART" id="SM00220">
    <property type="entry name" value="S_TKc"/>
    <property type="match status" value="1"/>
</dbReference>
<dbReference type="Gene3D" id="3.80.10.10">
    <property type="entry name" value="Ribonuclease Inhibitor"/>
    <property type="match status" value="4"/>
</dbReference>
<dbReference type="SUPFAM" id="SSF56112">
    <property type="entry name" value="Protein kinase-like (PK-like)"/>
    <property type="match status" value="1"/>
</dbReference>
<dbReference type="Pfam" id="PF13855">
    <property type="entry name" value="LRR_8"/>
    <property type="match status" value="1"/>
</dbReference>
<dbReference type="InterPro" id="IPR011009">
    <property type="entry name" value="Kinase-like_dom_sf"/>
</dbReference>
<dbReference type="InterPro" id="IPR000719">
    <property type="entry name" value="Prot_kinase_dom"/>
</dbReference>
<comment type="catalytic activity">
    <reaction evidence="21">
        <text>L-seryl-[protein] + ATP = O-phospho-L-seryl-[protein] + ADP + H(+)</text>
        <dbReference type="Rhea" id="RHEA:17989"/>
        <dbReference type="Rhea" id="RHEA-COMP:9863"/>
        <dbReference type="Rhea" id="RHEA-COMP:11604"/>
        <dbReference type="ChEBI" id="CHEBI:15378"/>
        <dbReference type="ChEBI" id="CHEBI:29999"/>
        <dbReference type="ChEBI" id="CHEBI:30616"/>
        <dbReference type="ChEBI" id="CHEBI:83421"/>
        <dbReference type="ChEBI" id="CHEBI:456216"/>
        <dbReference type="EC" id="2.7.11.1"/>
    </reaction>
</comment>
<comment type="similarity">
    <text evidence="3">Belongs to the protein kinase superfamily. Ser/Thr protein kinase family.</text>
</comment>
<keyword evidence="18" id="KW-0675">Receptor</keyword>
<dbReference type="InterPro" id="IPR050647">
    <property type="entry name" value="Plant_LRR-RLKs"/>
</dbReference>
<evidence type="ECO:0000256" key="26">
    <source>
        <dbReference type="SAM" id="Phobius"/>
    </source>
</evidence>
<evidence type="ECO:0000313" key="30">
    <source>
        <dbReference type="Proteomes" id="UP000823388"/>
    </source>
</evidence>
<dbReference type="AlphaFoldDB" id="A0A8T0TCW6"/>
<gene>
    <name evidence="29" type="ORF">PVAP13_4NG201600</name>
</gene>
<dbReference type="Pfam" id="PF08263">
    <property type="entry name" value="LRRNT_2"/>
    <property type="match status" value="1"/>
</dbReference>
<evidence type="ECO:0000256" key="10">
    <source>
        <dbReference type="ARBA" id="ARBA00022692"/>
    </source>
</evidence>
<keyword evidence="9" id="KW-0808">Transferase</keyword>
<dbReference type="PANTHER" id="PTHR48056:SF89">
    <property type="entry name" value="OS06G0585982 PROTEIN"/>
    <property type="match status" value="1"/>
</dbReference>
<keyword evidence="15 25" id="KW-0067">ATP-binding</keyword>
<dbReference type="InterPro" id="IPR001611">
    <property type="entry name" value="Leu-rich_rpt"/>
</dbReference>
<dbReference type="Gene3D" id="1.10.510.10">
    <property type="entry name" value="Transferase(Phosphotransferase) domain 1"/>
    <property type="match status" value="1"/>
</dbReference>
<comment type="caution">
    <text evidence="29">The sequence shown here is derived from an EMBL/GenBank/DDBJ whole genome shotgun (WGS) entry which is preliminary data.</text>
</comment>
<dbReference type="FunFam" id="3.80.10.10:FF:000275">
    <property type="entry name" value="Leucine-rich repeat receptor-like protein kinase"/>
    <property type="match status" value="1"/>
</dbReference>
<name>A0A8T0TCW6_PANVG</name>
<evidence type="ECO:0000256" key="25">
    <source>
        <dbReference type="PROSITE-ProRule" id="PRU10141"/>
    </source>
</evidence>
<evidence type="ECO:0000256" key="3">
    <source>
        <dbReference type="ARBA" id="ARBA00008684"/>
    </source>
</evidence>
<keyword evidence="8" id="KW-0433">Leucine-rich repeat</keyword>
<evidence type="ECO:0000256" key="16">
    <source>
        <dbReference type="ARBA" id="ARBA00022989"/>
    </source>
</evidence>
<evidence type="ECO:0000256" key="2">
    <source>
        <dbReference type="ARBA" id="ARBA00004389"/>
    </source>
</evidence>
<dbReference type="EC" id="2.7.11.1" evidence="4"/>
<comment type="subcellular location">
    <subcellularLocation>
        <location evidence="1">Cell membrane</location>
        <topology evidence="1">Single-pass type I membrane protein</topology>
    </subcellularLocation>
    <subcellularLocation>
        <location evidence="2">Endoplasmic reticulum membrane</location>
        <topology evidence="2">Single-pass membrane protein</topology>
    </subcellularLocation>
</comment>
<evidence type="ECO:0000256" key="6">
    <source>
        <dbReference type="ARBA" id="ARBA00022527"/>
    </source>
</evidence>
<protein>
    <recommendedName>
        <fullName evidence="24">Receptor kinase-like protein Xa21</fullName>
        <ecNumber evidence="4">2.7.11.1</ecNumber>
    </recommendedName>
</protein>
<dbReference type="SMART" id="SM00369">
    <property type="entry name" value="LRR_TYP"/>
    <property type="match status" value="9"/>
</dbReference>
<comment type="function">
    <text evidence="22">Receptor kinase that detects X.oryzae pv. oryzae protein Ax21 to promote innate immunity. Following X.oryzae pv. oryzae protein Ax21 detection, undergoes cleavage, releasing the processed protein kinase Xa21 chain.</text>
</comment>
<proteinExistence type="inferred from homology"/>
<dbReference type="PROSITE" id="PS50011">
    <property type="entry name" value="PROTEIN_KINASE_DOM"/>
    <property type="match status" value="1"/>
</dbReference>
<feature type="chain" id="PRO_5035756177" description="Receptor kinase-like protein Xa21" evidence="27">
    <location>
        <begin position="30"/>
        <end position="1129"/>
    </location>
</feature>
<evidence type="ECO:0000256" key="8">
    <source>
        <dbReference type="ARBA" id="ARBA00022614"/>
    </source>
</evidence>
<comment type="catalytic activity">
    <reaction evidence="20">
        <text>L-threonyl-[protein] + ATP = O-phospho-L-threonyl-[protein] + ADP + H(+)</text>
        <dbReference type="Rhea" id="RHEA:46608"/>
        <dbReference type="Rhea" id="RHEA-COMP:11060"/>
        <dbReference type="Rhea" id="RHEA-COMP:11605"/>
        <dbReference type="ChEBI" id="CHEBI:15378"/>
        <dbReference type="ChEBI" id="CHEBI:30013"/>
        <dbReference type="ChEBI" id="CHEBI:30616"/>
        <dbReference type="ChEBI" id="CHEBI:61977"/>
        <dbReference type="ChEBI" id="CHEBI:456216"/>
        <dbReference type="EC" id="2.7.11.1"/>
    </reaction>
</comment>
<feature type="binding site" evidence="25">
    <location>
        <position position="851"/>
    </location>
    <ligand>
        <name>ATP</name>
        <dbReference type="ChEBI" id="CHEBI:30616"/>
    </ligand>
</feature>
<keyword evidence="10 26" id="KW-0812">Transmembrane</keyword>
<evidence type="ECO:0000256" key="11">
    <source>
        <dbReference type="ARBA" id="ARBA00022729"/>
    </source>
</evidence>
<dbReference type="EMBL" id="CM029044">
    <property type="protein sequence ID" value="KAG2606924.1"/>
    <property type="molecule type" value="Genomic_DNA"/>
</dbReference>
<evidence type="ECO:0000256" key="24">
    <source>
        <dbReference type="ARBA" id="ARBA00072040"/>
    </source>
</evidence>
<dbReference type="FunFam" id="3.30.200.20:FF:000432">
    <property type="entry name" value="LRR receptor-like serine/threonine-protein kinase EFR"/>
    <property type="match status" value="1"/>
</dbReference>
<evidence type="ECO:0000256" key="19">
    <source>
        <dbReference type="ARBA" id="ARBA00023180"/>
    </source>
</evidence>
<evidence type="ECO:0000313" key="29">
    <source>
        <dbReference type="EMBL" id="KAG2606924.1"/>
    </source>
</evidence>
<evidence type="ECO:0000256" key="5">
    <source>
        <dbReference type="ARBA" id="ARBA00022475"/>
    </source>
</evidence>
<dbReference type="FunFam" id="3.80.10.10:FF:000041">
    <property type="entry name" value="LRR receptor-like serine/threonine-protein kinase ERECTA"/>
    <property type="match status" value="1"/>
</dbReference>
<evidence type="ECO:0000256" key="14">
    <source>
        <dbReference type="ARBA" id="ARBA00022777"/>
    </source>
</evidence>
<dbReference type="InterPro" id="IPR032675">
    <property type="entry name" value="LRR_dom_sf"/>
</dbReference>
<keyword evidence="14" id="KW-0418">Kinase</keyword>
<dbReference type="InterPro" id="IPR003591">
    <property type="entry name" value="Leu-rich_rpt_typical-subtyp"/>
</dbReference>
<keyword evidence="5" id="KW-1003">Cell membrane</keyword>
<evidence type="ECO:0000256" key="7">
    <source>
        <dbReference type="ARBA" id="ARBA00022553"/>
    </source>
</evidence>
<evidence type="ECO:0000256" key="21">
    <source>
        <dbReference type="ARBA" id="ARBA00048679"/>
    </source>
</evidence>
<dbReference type="PANTHER" id="PTHR48056">
    <property type="entry name" value="LRR RECEPTOR-LIKE SERINE/THREONINE-PROTEIN KINASE-RELATED"/>
    <property type="match status" value="1"/>
</dbReference>
<dbReference type="Proteomes" id="UP000823388">
    <property type="component" value="Chromosome 4N"/>
</dbReference>
<evidence type="ECO:0000256" key="17">
    <source>
        <dbReference type="ARBA" id="ARBA00023136"/>
    </source>
</evidence>
<feature type="signal peptide" evidence="27">
    <location>
        <begin position="1"/>
        <end position="29"/>
    </location>
</feature>
<feature type="domain" description="Protein kinase" evidence="28">
    <location>
        <begin position="822"/>
        <end position="1119"/>
    </location>
</feature>
<keyword evidence="30" id="KW-1185">Reference proteome</keyword>
<dbReference type="SUPFAM" id="SSF52058">
    <property type="entry name" value="L domain-like"/>
    <property type="match status" value="3"/>
</dbReference>
<dbReference type="FunFam" id="1.10.510.10:FF:000358">
    <property type="entry name" value="Putative leucine-rich repeat receptor-like serine/threonine-protein kinase"/>
    <property type="match status" value="1"/>
</dbReference>
<comment type="function">
    <text evidence="23">The processed protein kinase Xa21 chain released by protein cleavage after X.oryzae pv. oryzae protein Ax21 detection translocates into the nucleus where it can bind and regulate WRKY62, a transcription factor. Confers resistance to the bacterial pathogen X.oryzae pv. oryzae (Xoo).</text>
</comment>
<evidence type="ECO:0000256" key="23">
    <source>
        <dbReference type="ARBA" id="ARBA00056628"/>
    </source>
</evidence>
<dbReference type="Pfam" id="PF00069">
    <property type="entry name" value="Pkinase"/>
    <property type="match status" value="1"/>
</dbReference>
<keyword evidence="6" id="KW-0723">Serine/threonine-protein kinase</keyword>
<dbReference type="PROSITE" id="PS00108">
    <property type="entry name" value="PROTEIN_KINASE_ST"/>
    <property type="match status" value="1"/>
</dbReference>
<keyword evidence="16 26" id="KW-1133">Transmembrane helix</keyword>
<keyword evidence="17 26" id="KW-0472">Membrane</keyword>
<keyword evidence="11 27" id="KW-0732">Signal</keyword>
<dbReference type="InterPro" id="IPR008271">
    <property type="entry name" value="Ser/Thr_kinase_AS"/>
</dbReference>
<accession>A0A8T0TCW6</accession>
<dbReference type="Gene3D" id="3.30.200.20">
    <property type="entry name" value="Phosphorylase Kinase, domain 1"/>
    <property type="match status" value="1"/>
</dbReference>
<keyword evidence="7" id="KW-0597">Phosphoprotein</keyword>
<feature type="transmembrane region" description="Helical" evidence="26">
    <location>
        <begin position="767"/>
        <end position="790"/>
    </location>
</feature>
<sequence>MASLGILSPCLVWLLCLITFGSLPEATCSERENDQQALLCFKSQLSAPADVFATWSNASLEFCSWHGITCSQQSPRRVIVLDLASEGITGTISPCIANLTSLERLQLSNNSFHGSIPSELGLLSQLSSLNLSINSLEGNIPSELSSCSQLQILGLWNNSLHGEIPSALTQCIHLQEINVSNNNLEGSIPSLFGTLPELRILNLASNKLSGVIPPSLGSSLSLKYVDLGRNAITGGIPESLASSSSLQVLRLMRNSLSGELPEALFNSSSLIAICLQENKFVGSIPPVTATSPSVKHLHLGGNSLSGTIPASLGNFSSLLDLRLTRNKLVGSIPGSIGYLPTLSLLNLNLNNLSGPVPPSLFNMTSLTALAMANNSLNGRLPSHIGYTLPKIQILLLSSNNFDGPIPASLFNAFHMQWLYLGGNRLTGPVPFFGSLPNLEELELAYNMLEAGDWGFVSSLSNCSRLTRLDLSGNNFQGKLPSSIGNLSVSLKVLWLRDNNISGPIPPEMGNLKNLNQLYMDYNRLTGSIPPTIGNLKSLVVLAGAQNRFSGMIPDAIGNLVQLTDLKLDANNLSGRIPASIGRCTQLQILNLAHNALNGSIPRSILKISSLSQEFDLSHNYLSGAIPEEIGNLINLNKLSISNNMLSGKIPSTLGQCVLLEYLKMQNNLFTGSIPQSFAELVGIKELDISRNNLSGKILEFFTSLNYLHYLNLSFNNFDGAVPRGGIFANASAVSIEGNDQLCSSVLTGGIPLCSARGDDRKSKHTHLVLVAKIVIPVVVIILFCLAAFFWRKRMQAKAHVQQLNKNMKNITYDDIVKATYMFSSTNLIGSGSFGNVYKASMSLHKDQVAIKIFNLDIYGAHRSFLAECEALRNARHRNIVKIITLCSSVDPTGAEFKAIVFPYMLNENLDMWLNQSLHQHSQRKILTLSQRINVAVDLANAMDYLHNQCASPIIHCDLKPSNILLDHEMVAYVSDFGLARFQCTKSSINKDSSATLASLKGSIGYIPPEYGMSQDISTMGDVYSFGVLLLEMLTGCRPTDEKFSNGTSLHEFVDKTFPKNINEIVDPTMLQDDISATEVLQSCIIPLLKIGLSCSMTSPKERPGMDKVSTEIVAIKNMFSRIHEHDQSK</sequence>
<evidence type="ECO:0000256" key="12">
    <source>
        <dbReference type="ARBA" id="ARBA00022737"/>
    </source>
</evidence>
<evidence type="ECO:0000259" key="28">
    <source>
        <dbReference type="PROSITE" id="PS50011"/>
    </source>
</evidence>
<reference evidence="29" key="1">
    <citation type="submission" date="2020-05" db="EMBL/GenBank/DDBJ databases">
        <title>WGS assembly of Panicum virgatum.</title>
        <authorList>
            <person name="Lovell J.T."/>
            <person name="Jenkins J."/>
            <person name="Shu S."/>
            <person name="Juenger T.E."/>
            <person name="Schmutz J."/>
        </authorList>
    </citation>
    <scope>NUCLEOTIDE SEQUENCE</scope>
    <source>
        <strain evidence="29">AP13</strain>
    </source>
</reference>
<evidence type="ECO:0000256" key="18">
    <source>
        <dbReference type="ARBA" id="ARBA00023170"/>
    </source>
</evidence>
<evidence type="ECO:0000256" key="20">
    <source>
        <dbReference type="ARBA" id="ARBA00047899"/>
    </source>
</evidence>
<dbReference type="PROSITE" id="PS00107">
    <property type="entry name" value="PROTEIN_KINASE_ATP"/>
    <property type="match status" value="1"/>
</dbReference>
<dbReference type="GO" id="GO:0033612">
    <property type="term" value="F:receptor serine/threonine kinase binding"/>
    <property type="evidence" value="ECO:0007669"/>
    <property type="project" value="TreeGrafter"/>
</dbReference>
<dbReference type="GO" id="GO:0005886">
    <property type="term" value="C:plasma membrane"/>
    <property type="evidence" value="ECO:0007669"/>
    <property type="project" value="UniProtKB-SubCell"/>
</dbReference>
<dbReference type="GO" id="GO:0004674">
    <property type="term" value="F:protein serine/threonine kinase activity"/>
    <property type="evidence" value="ECO:0007669"/>
    <property type="project" value="UniProtKB-KW"/>
</dbReference>
<evidence type="ECO:0000256" key="15">
    <source>
        <dbReference type="ARBA" id="ARBA00022840"/>
    </source>
</evidence>
<dbReference type="GO" id="GO:0005524">
    <property type="term" value="F:ATP binding"/>
    <property type="evidence" value="ECO:0007669"/>
    <property type="project" value="UniProtKB-UniRule"/>
</dbReference>
<keyword evidence="12" id="KW-0677">Repeat</keyword>
<dbReference type="GO" id="GO:0005789">
    <property type="term" value="C:endoplasmic reticulum membrane"/>
    <property type="evidence" value="ECO:0007669"/>
    <property type="project" value="UniProtKB-SubCell"/>
</dbReference>
<evidence type="ECO:0000256" key="9">
    <source>
        <dbReference type="ARBA" id="ARBA00022679"/>
    </source>
</evidence>
<keyword evidence="13 25" id="KW-0547">Nucleotide-binding</keyword>
<dbReference type="InterPro" id="IPR017441">
    <property type="entry name" value="Protein_kinase_ATP_BS"/>
</dbReference>